<sequence>MSSPAKHALADVDKLMLANGSPASTPTLDPHRHYRKTLSSISTNTPVRTVRRGSRANLQQPVLARRPAQKAPLARGPPSFYPTPCPPGRVKVTNTVYPQNPISTPQGLIDDSPTSVALGRTILLDSFMLCSPDSVSGEGPMYYSVFVDTDFQEGGIITDFSKQSDTNPFLPITPELGGPDSNSVVDEETDSSIGVLGNQIPFPTLTETSLFEADGETPMESVDWVADGETPMGSVNWVNQELATACPEETFGPFSPSLTDAHEDGLVRPARNVEEPVNEGDGQWVTPYDYTDLMFTTPIPLSSGVVAHTSSNGTLLGGFGDIASTEAIEPSSGVVTHTSSNATLLGGFGDIASTEAIEPSSGVVTHTSSNATLLGGFGDIASTEAIEPSSGVVTHMSSNATLLGGFGDIASTEAIEPVVPPLGALPFYSPPQLDFANFSPGPQEIPGATPGTINLLYQNCTYYQATDALLASCKIQNYNPRRPSPSAIDIIIRMGQWFGPGVTRSDLRQVLRKCLNCHHFLYTERRAYHECSAPPLAAQAPDFDFVGGMLGSFYNSGLRRRDLHCLFVLCGGCGRIILRLAVIYHRCPGGNWNVNIDDN</sequence>
<evidence type="ECO:0000313" key="3">
    <source>
        <dbReference type="Proteomes" id="UP000541558"/>
    </source>
</evidence>
<proteinExistence type="predicted"/>
<evidence type="ECO:0000313" key="2">
    <source>
        <dbReference type="EMBL" id="KAF5340299.1"/>
    </source>
</evidence>
<name>A0A8H5CFI0_9AGAR</name>
<dbReference type="AlphaFoldDB" id="A0A8H5CFI0"/>
<evidence type="ECO:0000256" key="1">
    <source>
        <dbReference type="SAM" id="MobiDB-lite"/>
    </source>
</evidence>
<dbReference type="EMBL" id="JAACJK010000004">
    <property type="protein sequence ID" value="KAF5340299.1"/>
    <property type="molecule type" value="Genomic_DNA"/>
</dbReference>
<reference evidence="2 3" key="1">
    <citation type="journal article" date="2020" name="ISME J.">
        <title>Uncovering the hidden diversity of litter-decomposition mechanisms in mushroom-forming fungi.</title>
        <authorList>
            <person name="Floudas D."/>
            <person name="Bentzer J."/>
            <person name="Ahren D."/>
            <person name="Johansson T."/>
            <person name="Persson P."/>
            <person name="Tunlid A."/>
        </authorList>
    </citation>
    <scope>NUCLEOTIDE SEQUENCE [LARGE SCALE GENOMIC DNA]</scope>
    <source>
        <strain evidence="2 3">CBS 175.51</strain>
    </source>
</reference>
<keyword evidence="3" id="KW-1185">Reference proteome</keyword>
<comment type="caution">
    <text evidence="2">The sequence shown here is derived from an EMBL/GenBank/DDBJ whole genome shotgun (WGS) entry which is preliminary data.</text>
</comment>
<gene>
    <name evidence="2" type="ORF">D9611_007862</name>
</gene>
<accession>A0A8H5CFI0</accession>
<organism evidence="2 3">
    <name type="scientific">Ephemerocybe angulata</name>
    <dbReference type="NCBI Taxonomy" id="980116"/>
    <lineage>
        <taxon>Eukaryota</taxon>
        <taxon>Fungi</taxon>
        <taxon>Dikarya</taxon>
        <taxon>Basidiomycota</taxon>
        <taxon>Agaricomycotina</taxon>
        <taxon>Agaricomycetes</taxon>
        <taxon>Agaricomycetidae</taxon>
        <taxon>Agaricales</taxon>
        <taxon>Agaricineae</taxon>
        <taxon>Psathyrellaceae</taxon>
        <taxon>Ephemerocybe</taxon>
    </lineage>
</organism>
<dbReference type="OrthoDB" id="3100975at2759"/>
<dbReference type="Proteomes" id="UP000541558">
    <property type="component" value="Unassembled WGS sequence"/>
</dbReference>
<feature type="region of interest" description="Disordered" evidence="1">
    <location>
        <begin position="52"/>
        <end position="86"/>
    </location>
</feature>
<protein>
    <submittedName>
        <fullName evidence="2">Uncharacterized protein</fullName>
    </submittedName>
</protein>